<dbReference type="KEGG" id="cmah:C1I91_06620"/>
<keyword evidence="2" id="KW-1185">Reference proteome</keyword>
<sequence length="166" mass="18567">MTRKKSKSFAIDKDDLAYEEDVEMNGFIEDTVVGTPVATFNFCEEASDAPSDNRELVSITKDNLNNKIHLNVTNTNVTKANSYNVNDNNTIIDNRTLKSQPNGVTPPIDGEAFVITRTFKFRVSTARILNEIKAAHPDPNAYLSTIIDSAIKKYHDYIFKEGGTFL</sequence>
<proteinExistence type="predicted"/>
<organism evidence="1 2">
    <name type="scientific">Clostridium manihotivorum</name>
    <dbReference type="NCBI Taxonomy" id="2320868"/>
    <lineage>
        <taxon>Bacteria</taxon>
        <taxon>Bacillati</taxon>
        <taxon>Bacillota</taxon>
        <taxon>Clostridia</taxon>
        <taxon>Eubacteriales</taxon>
        <taxon>Clostridiaceae</taxon>
        <taxon>Clostridium</taxon>
    </lineage>
</organism>
<gene>
    <name evidence="1" type="ORF">C1I91_06620</name>
</gene>
<protein>
    <submittedName>
        <fullName evidence="1">Uncharacterized protein</fullName>
    </submittedName>
</protein>
<dbReference type="Proteomes" id="UP000286268">
    <property type="component" value="Chromosome"/>
</dbReference>
<name>A0A3R5QWS6_9CLOT</name>
<dbReference type="RefSeq" id="WP_128212158.1">
    <property type="nucleotide sequence ID" value="NZ_CP025746.1"/>
</dbReference>
<dbReference type="OrthoDB" id="1905385at2"/>
<evidence type="ECO:0000313" key="2">
    <source>
        <dbReference type="Proteomes" id="UP000286268"/>
    </source>
</evidence>
<evidence type="ECO:0000313" key="1">
    <source>
        <dbReference type="EMBL" id="QAA31341.1"/>
    </source>
</evidence>
<accession>A0A3R5QWS6</accession>
<reference evidence="1 2" key="1">
    <citation type="submission" date="2018-01" db="EMBL/GenBank/DDBJ databases">
        <title>Genome Sequencing and Assembly of Anaerobacter polyendosporus strain CT4.</title>
        <authorList>
            <person name="Tachaapaikoon C."/>
            <person name="Sutheeworapong S."/>
            <person name="Jenjaroenpun P."/>
            <person name="Wongsurawat T."/>
            <person name="Nookeaw I."/>
            <person name="Cheawchanlertfa P."/>
            <person name="Kosugi A."/>
            <person name="Cheevadhanarak S."/>
            <person name="Ratanakhanokchai K."/>
        </authorList>
    </citation>
    <scope>NUCLEOTIDE SEQUENCE [LARGE SCALE GENOMIC DNA]</scope>
    <source>
        <strain evidence="1 2">CT4</strain>
    </source>
</reference>
<dbReference type="EMBL" id="CP025746">
    <property type="protein sequence ID" value="QAA31341.1"/>
    <property type="molecule type" value="Genomic_DNA"/>
</dbReference>
<dbReference type="AlphaFoldDB" id="A0A3R5QWS6"/>